<protein>
    <submittedName>
        <fullName evidence="4">Uncharacterized protein</fullName>
    </submittedName>
</protein>
<dbReference type="GO" id="GO:0003676">
    <property type="term" value="F:nucleic acid binding"/>
    <property type="evidence" value="ECO:0007669"/>
    <property type="project" value="InterPro"/>
</dbReference>
<name>A0A8J5H8A3_ZINOF</name>
<reference evidence="4 5" key="1">
    <citation type="submission" date="2020-08" db="EMBL/GenBank/DDBJ databases">
        <title>Plant Genome Project.</title>
        <authorList>
            <person name="Zhang R.-G."/>
        </authorList>
    </citation>
    <scope>NUCLEOTIDE SEQUENCE [LARGE SCALE GENOMIC DNA]</scope>
    <source>
        <tissue evidence="4">Rhizome</tissue>
    </source>
</reference>
<dbReference type="Pfam" id="PF02536">
    <property type="entry name" value="mTERF"/>
    <property type="match status" value="1"/>
</dbReference>
<evidence type="ECO:0000256" key="1">
    <source>
        <dbReference type="ARBA" id="ARBA00007692"/>
    </source>
</evidence>
<dbReference type="EMBL" id="JACMSC010000004">
    <property type="protein sequence ID" value="KAG6523221.1"/>
    <property type="molecule type" value="Genomic_DNA"/>
</dbReference>
<keyword evidence="2" id="KW-0805">Transcription regulation</keyword>
<dbReference type="PANTHER" id="PTHR13068">
    <property type="entry name" value="CGI-12 PROTEIN-RELATED"/>
    <property type="match status" value="1"/>
</dbReference>
<evidence type="ECO:0000313" key="4">
    <source>
        <dbReference type="EMBL" id="KAG6523221.1"/>
    </source>
</evidence>
<evidence type="ECO:0000313" key="5">
    <source>
        <dbReference type="Proteomes" id="UP000734854"/>
    </source>
</evidence>
<dbReference type="InterPro" id="IPR038538">
    <property type="entry name" value="MTERF_sf"/>
</dbReference>
<dbReference type="GO" id="GO:0006353">
    <property type="term" value="P:DNA-templated transcription termination"/>
    <property type="evidence" value="ECO:0007669"/>
    <property type="project" value="UniProtKB-KW"/>
</dbReference>
<evidence type="ECO:0000256" key="3">
    <source>
        <dbReference type="ARBA" id="ARBA00022946"/>
    </source>
</evidence>
<gene>
    <name evidence="4" type="ORF">ZIOFF_013074</name>
</gene>
<comment type="caution">
    <text evidence="4">The sequence shown here is derived from an EMBL/GenBank/DDBJ whole genome shotgun (WGS) entry which is preliminary data.</text>
</comment>
<dbReference type="PANTHER" id="PTHR13068:SF236">
    <property type="entry name" value="OS02G0749800 PROTEIN"/>
    <property type="match status" value="1"/>
</dbReference>
<proteinExistence type="inferred from homology"/>
<accession>A0A8J5H8A3</accession>
<organism evidence="4 5">
    <name type="scientific">Zingiber officinale</name>
    <name type="common">Ginger</name>
    <name type="synonym">Amomum zingiber</name>
    <dbReference type="NCBI Taxonomy" id="94328"/>
    <lineage>
        <taxon>Eukaryota</taxon>
        <taxon>Viridiplantae</taxon>
        <taxon>Streptophyta</taxon>
        <taxon>Embryophyta</taxon>
        <taxon>Tracheophyta</taxon>
        <taxon>Spermatophyta</taxon>
        <taxon>Magnoliopsida</taxon>
        <taxon>Liliopsida</taxon>
        <taxon>Zingiberales</taxon>
        <taxon>Zingiberaceae</taxon>
        <taxon>Zingiber</taxon>
    </lineage>
</organism>
<dbReference type="AlphaFoldDB" id="A0A8J5H8A3"/>
<keyword evidence="3" id="KW-0809">Transit peptide</keyword>
<keyword evidence="2" id="KW-0804">Transcription</keyword>
<dbReference type="InterPro" id="IPR003690">
    <property type="entry name" value="MTERF"/>
</dbReference>
<sequence>MKFVEKKLAWTPDYIVKNPNVLTLSLEKRLIPRYAVLHILMHKGLIKPVFTGNHFKMSNQKFMMQFVTEYQEKAPEIVEAIKVVTDKIYGMFLIAWSMIEAPAILFCSALQFVTASRVLSQVSTMLGRLPSLSPADLGMSSAPRTAPMLGMPCVRVMLVGLPSLCLLHDLGLGSLVLSIYWLLGMSCAHVTLASLPNLGLDNPVLPLSLACLARMPRLEHLPSLSPTRLGLWTTLCILSESSLLLSMPSLDTWVWTSRRHPNALLLGMARAHATLAGMLSLPPADLGLDNTPCIASPLLGMTNAHATPAGMPSLPSA</sequence>
<comment type="similarity">
    <text evidence="1">Belongs to the mTERF family.</text>
</comment>
<dbReference type="Proteomes" id="UP000734854">
    <property type="component" value="Unassembled WGS sequence"/>
</dbReference>
<dbReference type="Gene3D" id="1.25.70.10">
    <property type="entry name" value="Transcription termination factor 3, mitochondrial"/>
    <property type="match status" value="1"/>
</dbReference>
<evidence type="ECO:0000256" key="2">
    <source>
        <dbReference type="ARBA" id="ARBA00022472"/>
    </source>
</evidence>
<keyword evidence="5" id="KW-1185">Reference proteome</keyword>
<keyword evidence="2" id="KW-0806">Transcription termination</keyword>